<evidence type="ECO:0000259" key="4">
    <source>
        <dbReference type="SMART" id="SM00922"/>
    </source>
</evidence>
<dbReference type="PANTHER" id="PTHR13794">
    <property type="entry name" value="ENOLASE SUPERFAMILY, MANDELATE RACEMASE"/>
    <property type="match status" value="1"/>
</dbReference>
<comment type="caution">
    <text evidence="5">The sequence shown here is derived from an EMBL/GenBank/DDBJ whole genome shotgun (WGS) entry which is preliminary data.</text>
</comment>
<keyword evidence="6" id="KW-1185">Reference proteome</keyword>
<evidence type="ECO:0000256" key="3">
    <source>
        <dbReference type="ARBA" id="ARBA00022842"/>
    </source>
</evidence>
<dbReference type="AlphaFoldDB" id="A0A840IE89"/>
<protein>
    <submittedName>
        <fullName evidence="5">L-alanine-DL-glutamate epimerase-like enolase superfamily enzyme</fullName>
    </submittedName>
</protein>
<evidence type="ECO:0000256" key="2">
    <source>
        <dbReference type="ARBA" id="ARBA00022723"/>
    </source>
</evidence>
<evidence type="ECO:0000313" key="6">
    <source>
        <dbReference type="Proteomes" id="UP000585272"/>
    </source>
</evidence>
<reference evidence="5 6" key="1">
    <citation type="submission" date="2020-08" db="EMBL/GenBank/DDBJ databases">
        <title>Genomic Encyclopedia of Archaeal and Bacterial Type Strains, Phase II (KMG-II): from individual species to whole genera.</title>
        <authorList>
            <person name="Goeker M."/>
        </authorList>
    </citation>
    <scope>NUCLEOTIDE SEQUENCE [LARGE SCALE GENOMIC DNA]</scope>
    <source>
        <strain evidence="5 6">DSM 23288</strain>
    </source>
</reference>
<feature type="domain" description="Mandelate racemase/muconate lactonizing enzyme C-terminal" evidence="4">
    <location>
        <begin position="136"/>
        <end position="233"/>
    </location>
</feature>
<proteinExistence type="predicted"/>
<keyword evidence="2" id="KW-0479">Metal-binding</keyword>
<dbReference type="Pfam" id="PF13378">
    <property type="entry name" value="MR_MLE_C"/>
    <property type="match status" value="1"/>
</dbReference>
<dbReference type="GO" id="GO:0016052">
    <property type="term" value="P:carbohydrate catabolic process"/>
    <property type="evidence" value="ECO:0007669"/>
    <property type="project" value="TreeGrafter"/>
</dbReference>
<dbReference type="PANTHER" id="PTHR13794:SF58">
    <property type="entry name" value="MITOCHONDRIAL ENOLASE SUPERFAMILY MEMBER 1"/>
    <property type="match status" value="1"/>
</dbReference>
<dbReference type="Gene3D" id="3.30.390.10">
    <property type="entry name" value="Enolase-like, N-terminal domain"/>
    <property type="match status" value="1"/>
</dbReference>
<dbReference type="GO" id="GO:0000287">
    <property type="term" value="F:magnesium ion binding"/>
    <property type="evidence" value="ECO:0007669"/>
    <property type="project" value="TreeGrafter"/>
</dbReference>
<dbReference type="Proteomes" id="UP000585272">
    <property type="component" value="Unassembled WGS sequence"/>
</dbReference>
<accession>A0A840IE89</accession>
<dbReference type="RefSeq" id="WP_221242973.1">
    <property type="nucleotide sequence ID" value="NZ_JACHNU010000002.1"/>
</dbReference>
<dbReference type="InterPro" id="IPR036849">
    <property type="entry name" value="Enolase-like_C_sf"/>
</dbReference>
<name>A0A840IE89_9ACTN</name>
<dbReference type="InterPro" id="IPR029065">
    <property type="entry name" value="Enolase_C-like"/>
</dbReference>
<dbReference type="SUPFAM" id="SSF54826">
    <property type="entry name" value="Enolase N-terminal domain-like"/>
    <property type="match status" value="1"/>
</dbReference>
<gene>
    <name evidence="5" type="ORF">BDZ31_001970</name>
</gene>
<dbReference type="Pfam" id="PF02746">
    <property type="entry name" value="MR_MLE_N"/>
    <property type="match status" value="1"/>
</dbReference>
<evidence type="ECO:0000313" key="5">
    <source>
        <dbReference type="EMBL" id="MBB4662384.1"/>
    </source>
</evidence>
<sequence length="363" mass="38712">MRVSAYEVPTATDAESDGTRTWRATTLVLVEARGGGEHGLGYTYAHPAAGAIAADVLGPSVSGADALAPGIAYERMHVAIRQLGHAGVAAMALSAIDVALWDLRARLLGLPLADAIGRVRDRVPAYGSGGFTDYDERQLREQARGWMAQGFPRVKVKVGRDKRADPARLDVVRDEIGDAVELLVDGNGAYLPHEAVGWARRFAAEHGVRWFEEPVSSQDRAGLRHVRAHAPDGMAIAAGEYAWDLPDLVALRDAGAVDVMQADVSRCGGVTGMLRADGLCRAAELPFSAHCVPAVMAHVGCGMASLLHTEHFFDHARVERLLFDGAPVPRDGDLVPDPARPGLGLELRRADADRYALSAKEAA</sequence>
<dbReference type="InterPro" id="IPR046945">
    <property type="entry name" value="RHMD-like"/>
</dbReference>
<dbReference type="InterPro" id="IPR013342">
    <property type="entry name" value="Mandelate_racemase_C"/>
</dbReference>
<evidence type="ECO:0000256" key="1">
    <source>
        <dbReference type="ARBA" id="ARBA00001946"/>
    </source>
</evidence>
<dbReference type="SFLD" id="SFLDS00001">
    <property type="entry name" value="Enolase"/>
    <property type="match status" value="1"/>
</dbReference>
<dbReference type="InterPro" id="IPR029017">
    <property type="entry name" value="Enolase-like_N"/>
</dbReference>
<organism evidence="5 6">
    <name type="scientific">Conexibacter arvalis</name>
    <dbReference type="NCBI Taxonomy" id="912552"/>
    <lineage>
        <taxon>Bacteria</taxon>
        <taxon>Bacillati</taxon>
        <taxon>Actinomycetota</taxon>
        <taxon>Thermoleophilia</taxon>
        <taxon>Solirubrobacterales</taxon>
        <taxon>Conexibacteraceae</taxon>
        <taxon>Conexibacter</taxon>
    </lineage>
</organism>
<dbReference type="Gene3D" id="3.20.20.120">
    <property type="entry name" value="Enolase-like C-terminal domain"/>
    <property type="match status" value="1"/>
</dbReference>
<dbReference type="SMART" id="SM00922">
    <property type="entry name" value="MR_MLE"/>
    <property type="match status" value="1"/>
</dbReference>
<dbReference type="InterPro" id="IPR013341">
    <property type="entry name" value="Mandelate_racemase_N_dom"/>
</dbReference>
<dbReference type="GO" id="GO:0016836">
    <property type="term" value="F:hydro-lyase activity"/>
    <property type="evidence" value="ECO:0007669"/>
    <property type="project" value="TreeGrafter"/>
</dbReference>
<dbReference type="SFLD" id="SFLDG00179">
    <property type="entry name" value="mandelate_racemase"/>
    <property type="match status" value="1"/>
</dbReference>
<keyword evidence="3" id="KW-0460">Magnesium</keyword>
<comment type="cofactor">
    <cofactor evidence="1">
        <name>Mg(2+)</name>
        <dbReference type="ChEBI" id="CHEBI:18420"/>
    </cofactor>
</comment>
<dbReference type="EMBL" id="JACHNU010000002">
    <property type="protein sequence ID" value="MBB4662384.1"/>
    <property type="molecule type" value="Genomic_DNA"/>
</dbReference>
<dbReference type="SUPFAM" id="SSF51604">
    <property type="entry name" value="Enolase C-terminal domain-like"/>
    <property type="match status" value="1"/>
</dbReference>